<dbReference type="AlphaFoldDB" id="A0A0D8ZQZ5"/>
<reference evidence="1 2" key="1">
    <citation type="submission" date="2015-02" db="EMBL/GenBank/DDBJ databases">
        <title>Draft genome of a novel marine cyanobacterium (Chroococcales) isolated from South Atlantic Ocean.</title>
        <authorList>
            <person name="Rigonato J."/>
            <person name="Alvarenga D.O."/>
            <person name="Branco L.H."/>
            <person name="Varani A.M."/>
            <person name="Brandini F.P."/>
            <person name="Fiore M.F."/>
        </authorList>
    </citation>
    <scope>NUCLEOTIDE SEQUENCE [LARGE SCALE GENOMIC DNA]</scope>
    <source>
        <strain evidence="1 2">CENA595</strain>
    </source>
</reference>
<evidence type="ECO:0000313" key="2">
    <source>
        <dbReference type="Proteomes" id="UP000032452"/>
    </source>
</evidence>
<gene>
    <name evidence="1" type="ORF">UH38_22715</name>
</gene>
<dbReference type="EMBL" id="JYON01000037">
    <property type="protein sequence ID" value="KJH69646.1"/>
    <property type="molecule type" value="Genomic_DNA"/>
</dbReference>
<dbReference type="Proteomes" id="UP000032452">
    <property type="component" value="Unassembled WGS sequence"/>
</dbReference>
<dbReference type="OrthoDB" id="583549at2"/>
<comment type="caution">
    <text evidence="1">The sequence shown here is derived from an EMBL/GenBank/DDBJ whole genome shotgun (WGS) entry which is preliminary data.</text>
</comment>
<dbReference type="STRING" id="1618023.UH38_22715"/>
<keyword evidence="2" id="KW-1185">Reference proteome</keyword>
<protein>
    <submittedName>
        <fullName evidence="1">Uncharacterized protein</fullName>
    </submittedName>
</protein>
<sequence length="139" mass="15931">MKIASFAAKTEDAQTYPTKCWWCGALVYYHTNGYGDSVLFDSLGGCPWQVHSCWQNYWKQEKSRRQSITEPVILRSLESDQLKRLILAGAIHKLSSNGFKLTEEQVALQLGISVGQLRQEYHQIYDLYMQGGVVQVRLK</sequence>
<accession>A0A0D8ZQZ5</accession>
<name>A0A0D8ZQZ5_9CYAN</name>
<evidence type="ECO:0000313" key="1">
    <source>
        <dbReference type="EMBL" id="KJH69646.1"/>
    </source>
</evidence>
<proteinExistence type="predicted"/>
<organism evidence="1 2">
    <name type="scientific">Aliterella atlantica CENA595</name>
    <dbReference type="NCBI Taxonomy" id="1618023"/>
    <lineage>
        <taxon>Bacteria</taxon>
        <taxon>Bacillati</taxon>
        <taxon>Cyanobacteriota</taxon>
        <taxon>Cyanophyceae</taxon>
        <taxon>Chroococcidiopsidales</taxon>
        <taxon>Aliterellaceae</taxon>
        <taxon>Aliterella</taxon>
    </lineage>
</organism>
<dbReference type="RefSeq" id="WP_045056992.1">
    <property type="nucleotide sequence ID" value="NZ_CAWMDP010000036.1"/>
</dbReference>